<dbReference type="RefSeq" id="YP_010750355.1">
    <property type="nucleotide sequence ID" value="NC_073332.1"/>
</dbReference>
<dbReference type="EMBL" id="MH399789">
    <property type="protein sequence ID" value="AXC38703.1"/>
    <property type="molecule type" value="Genomic_DNA"/>
</dbReference>
<keyword evidence="2" id="KW-1185">Reference proteome</keyword>
<name>A0A2Z5HFI2_9CAUD</name>
<sequence>MAYPKNFYEAFTQEVDALTIKADLPAAAVVGIMTRAAKRAQMIMDRELAPIGQRKGTSDG</sequence>
<protein>
    <submittedName>
        <fullName evidence="1">Uncharacterized protein</fullName>
    </submittedName>
</protein>
<dbReference type="GeneID" id="79993703"/>
<organism evidence="1 2">
    <name type="scientific">Arthrobacter phage Tatanka</name>
    <dbReference type="NCBI Taxonomy" id="2250368"/>
    <lineage>
        <taxon>Viruses</taxon>
        <taxon>Duplodnaviria</taxon>
        <taxon>Heunggongvirae</taxon>
        <taxon>Uroviricota</taxon>
        <taxon>Caudoviricetes</taxon>
        <taxon>Gordonvirus</taxon>
        <taxon>Gordonvirus tatanka</taxon>
    </lineage>
</organism>
<evidence type="ECO:0000313" key="1">
    <source>
        <dbReference type="EMBL" id="AXC38703.1"/>
    </source>
</evidence>
<proteinExistence type="predicted"/>
<evidence type="ECO:0000313" key="2">
    <source>
        <dbReference type="Proteomes" id="UP000252994"/>
    </source>
</evidence>
<gene>
    <name evidence="1" type="primary">79</name>
    <name evidence="1" type="ORF">SEA_TATANKA_79</name>
</gene>
<accession>A0A2Z5HFI2</accession>
<dbReference type="KEGG" id="vg:79993703"/>
<reference evidence="1 2" key="1">
    <citation type="submission" date="2018-05" db="EMBL/GenBank/DDBJ databases">
        <authorList>
            <person name="Bachelani S.F."/>
            <person name="Bookler A."/>
            <person name="Buetow B.S."/>
            <person name="Carlson C.A."/>
            <person name="Carlson K.H."/>
            <person name="Clemmensen B.D."/>
            <person name="Dailey E.M."/>
            <person name="DeWindt D.C.-M."/>
            <person name="Doucette K.N."/>
            <person name="Duclos J.A."/>
            <person name="Edstrom A.R."/>
            <person name="Flandrick S."/>
            <person name="Furey R.B."/>
            <person name="Gelatt T.A."/>
            <person name="Glynn C."/>
            <person name="Hansen B.R."/>
            <person name="Hass A.M."/>
            <person name="Hensley D.H."/>
            <person name="Hoffstatter E.W."/>
            <person name="Jacob S.K.L."/>
            <person name="Jones K."/>
            <person name="Lisowski P.J."/>
            <person name="Luttrell D.P."/>
            <person name="Paulus B.K."/>
            <person name="Pliszka M.A."/>
            <person name="Preder H."/>
            <person name="Pugh C.O."/>
            <person name="Ricchio J.M."/>
            <person name="Ruesch E.P."/>
            <person name="Seif K.S."/>
            <person name="Servin-Meza L.A."/>
            <person name="Solberg C.E."/>
            <person name="Timm P.H."/>
            <person name="Wang S.P."/>
            <person name="Weinberg M."/>
            <person name="Wright R.S."/>
            <person name="Zobrist M.A."/>
            <person name="Bonilla J.A."/>
            <person name="Klyczek K."/>
            <person name="Garlena R.A."/>
            <person name="Russell D.A."/>
            <person name="Pope W.H."/>
            <person name="Jacobs-Sera D."/>
            <person name="Hatfull G.F."/>
        </authorList>
    </citation>
    <scope>NUCLEOTIDE SEQUENCE [LARGE SCALE GENOMIC DNA]</scope>
</reference>
<dbReference type="Proteomes" id="UP000252994">
    <property type="component" value="Segment"/>
</dbReference>